<comment type="caution">
    <text evidence="1">The sequence shown here is derived from an EMBL/GenBank/DDBJ whole genome shotgun (WGS) entry which is preliminary data.</text>
</comment>
<evidence type="ECO:0000313" key="1">
    <source>
        <dbReference type="EMBL" id="KAJ7381345.1"/>
    </source>
</evidence>
<proteinExistence type="predicted"/>
<organism evidence="1 2">
    <name type="scientific">Desmophyllum pertusum</name>
    <dbReference type="NCBI Taxonomy" id="174260"/>
    <lineage>
        <taxon>Eukaryota</taxon>
        <taxon>Metazoa</taxon>
        <taxon>Cnidaria</taxon>
        <taxon>Anthozoa</taxon>
        <taxon>Hexacorallia</taxon>
        <taxon>Scleractinia</taxon>
        <taxon>Caryophylliina</taxon>
        <taxon>Caryophylliidae</taxon>
        <taxon>Desmophyllum</taxon>
    </lineage>
</organism>
<dbReference type="EMBL" id="MU826350">
    <property type="protein sequence ID" value="KAJ7381345.1"/>
    <property type="molecule type" value="Genomic_DNA"/>
</dbReference>
<reference evidence="1" key="1">
    <citation type="submission" date="2023-01" db="EMBL/GenBank/DDBJ databases">
        <title>Genome assembly of the deep-sea coral Lophelia pertusa.</title>
        <authorList>
            <person name="Herrera S."/>
            <person name="Cordes E."/>
        </authorList>
    </citation>
    <scope>NUCLEOTIDE SEQUENCE</scope>
    <source>
        <strain evidence="1">USNM1676648</strain>
        <tissue evidence="1">Polyp</tissue>
    </source>
</reference>
<dbReference type="Gene3D" id="1.20.80.10">
    <property type="match status" value="1"/>
</dbReference>
<gene>
    <name evidence="1" type="ORF">OS493_001470</name>
</gene>
<keyword evidence="2" id="KW-1185">Reference proteome</keyword>
<accession>A0A9X0CZJ1</accession>
<dbReference type="AlphaFoldDB" id="A0A9X0CZJ1"/>
<evidence type="ECO:0000313" key="2">
    <source>
        <dbReference type="Proteomes" id="UP001163046"/>
    </source>
</evidence>
<protein>
    <submittedName>
        <fullName evidence="1">Uncharacterized protein</fullName>
    </submittedName>
</protein>
<sequence length="110" mass="12633">MINIVAKRYYIENGHEMKENLLRQVIQASFPPFLLTTVAEDELLNNVKASFNASTRVQERCDSQVVKQDIVRYAAANWFREFSRTFDGFVSSGPKLPKISVRLAFNSQEC</sequence>
<dbReference type="Proteomes" id="UP001163046">
    <property type="component" value="Unassembled WGS sequence"/>
</dbReference>
<name>A0A9X0CZJ1_9CNID</name>
<dbReference type="InterPro" id="IPR014352">
    <property type="entry name" value="FERM/acyl-CoA-bd_prot_sf"/>
</dbReference>